<evidence type="ECO:0000313" key="2">
    <source>
        <dbReference type="Proteomes" id="UP000293781"/>
    </source>
</evidence>
<proteinExistence type="predicted"/>
<keyword evidence="2" id="KW-1185">Reference proteome</keyword>
<organism evidence="1 2">
    <name type="scientific">Micromonospora violae</name>
    <dbReference type="NCBI Taxonomy" id="1278207"/>
    <lineage>
        <taxon>Bacteria</taxon>
        <taxon>Bacillati</taxon>
        <taxon>Actinomycetota</taxon>
        <taxon>Actinomycetes</taxon>
        <taxon>Micromonosporales</taxon>
        <taxon>Micromonosporaceae</taxon>
        <taxon>Micromonospora</taxon>
    </lineage>
</organism>
<name>A0A4Q7UC84_9ACTN</name>
<comment type="caution">
    <text evidence="1">The sequence shown here is derived from an EMBL/GenBank/DDBJ whole genome shotgun (WGS) entry which is preliminary data.</text>
</comment>
<evidence type="ECO:0000313" key="1">
    <source>
        <dbReference type="EMBL" id="RZT77818.1"/>
    </source>
</evidence>
<accession>A0A4Q7UC84</accession>
<dbReference type="AlphaFoldDB" id="A0A4Q7UC84"/>
<protein>
    <recommendedName>
        <fullName evidence="3">Transposase IS116/IS110/IS902 family protein</fullName>
    </recommendedName>
</protein>
<reference evidence="1 2" key="1">
    <citation type="submission" date="2019-02" db="EMBL/GenBank/DDBJ databases">
        <title>Sequencing the genomes of 1000 actinobacteria strains.</title>
        <authorList>
            <person name="Klenk H.-P."/>
        </authorList>
    </citation>
    <scope>NUCLEOTIDE SEQUENCE [LARGE SCALE GENOMIC DNA]</scope>
    <source>
        <strain evidence="1 2">DSM 45888</strain>
    </source>
</reference>
<gene>
    <name evidence="1" type="ORF">EV382_0981</name>
</gene>
<sequence length="144" mass="15466">MAWSTVCLERARRQLHIMATVQLRNPTEGRAYFDRKNASGETSMEVMRALKRRLSDIVYQCMTDDATAAMAAGPGGQRGTATGSSASTPTITALCQRLLVSLTCDRGPARLRSRRPGCGSHLACAARASPQGGERLKRGLLGSK</sequence>
<dbReference type="Proteomes" id="UP000293781">
    <property type="component" value="Unassembled WGS sequence"/>
</dbReference>
<evidence type="ECO:0008006" key="3">
    <source>
        <dbReference type="Google" id="ProtNLM"/>
    </source>
</evidence>
<dbReference type="EMBL" id="SHKK01000001">
    <property type="protein sequence ID" value="RZT77818.1"/>
    <property type="molecule type" value="Genomic_DNA"/>
</dbReference>